<feature type="compositionally biased region" description="Low complexity" evidence="1">
    <location>
        <begin position="136"/>
        <end position="150"/>
    </location>
</feature>
<evidence type="ECO:0000256" key="1">
    <source>
        <dbReference type="SAM" id="MobiDB-lite"/>
    </source>
</evidence>
<proteinExistence type="predicted"/>
<protein>
    <submittedName>
        <fullName evidence="2">Uncharacterized protein</fullName>
    </submittedName>
</protein>
<organism evidence="2 3">
    <name type="scientific">Glomerella acutata</name>
    <name type="common">Colletotrichum acutatum</name>
    <dbReference type="NCBI Taxonomy" id="27357"/>
    <lineage>
        <taxon>Eukaryota</taxon>
        <taxon>Fungi</taxon>
        <taxon>Dikarya</taxon>
        <taxon>Ascomycota</taxon>
        <taxon>Pezizomycotina</taxon>
        <taxon>Sordariomycetes</taxon>
        <taxon>Hypocreomycetidae</taxon>
        <taxon>Glomerellales</taxon>
        <taxon>Glomerellaceae</taxon>
        <taxon>Colletotrichum</taxon>
        <taxon>Colletotrichum acutatum species complex</taxon>
    </lineage>
</organism>
<dbReference type="RefSeq" id="XP_060371743.1">
    <property type="nucleotide sequence ID" value="XM_060503570.1"/>
</dbReference>
<dbReference type="AlphaFoldDB" id="A0AAD8XQP2"/>
<name>A0AAD8XQP2_GLOAC</name>
<evidence type="ECO:0000313" key="3">
    <source>
        <dbReference type="Proteomes" id="UP001244207"/>
    </source>
</evidence>
<gene>
    <name evidence="2" type="ORF">BDZ83DRAFT_562</name>
</gene>
<comment type="caution">
    <text evidence="2">The sequence shown here is derived from an EMBL/GenBank/DDBJ whole genome shotgun (WGS) entry which is preliminary data.</text>
</comment>
<keyword evidence="3" id="KW-1185">Reference proteome</keyword>
<dbReference type="GeneID" id="85387469"/>
<accession>A0AAD8XQP2</accession>
<evidence type="ECO:0000313" key="2">
    <source>
        <dbReference type="EMBL" id="KAK1731688.1"/>
    </source>
</evidence>
<reference evidence="2" key="1">
    <citation type="submission" date="2021-12" db="EMBL/GenBank/DDBJ databases">
        <title>Comparative genomics, transcriptomics and evolutionary studies reveal genomic signatures of adaptation to plant cell wall in hemibiotrophic fungi.</title>
        <authorList>
            <consortium name="DOE Joint Genome Institute"/>
            <person name="Baroncelli R."/>
            <person name="Diaz J.F."/>
            <person name="Benocci T."/>
            <person name="Peng M."/>
            <person name="Battaglia E."/>
            <person name="Haridas S."/>
            <person name="Andreopoulos W."/>
            <person name="Labutti K."/>
            <person name="Pangilinan J."/>
            <person name="Floch G.L."/>
            <person name="Makela M.R."/>
            <person name="Henrissat B."/>
            <person name="Grigoriev I.V."/>
            <person name="Crouch J.A."/>
            <person name="De Vries R.P."/>
            <person name="Sukno S.A."/>
            <person name="Thon M.R."/>
        </authorList>
    </citation>
    <scope>NUCLEOTIDE SEQUENCE</scope>
    <source>
        <strain evidence="2">CBS 112980</strain>
    </source>
</reference>
<dbReference type="EMBL" id="JAHMHS010000001">
    <property type="protein sequence ID" value="KAK1731688.1"/>
    <property type="molecule type" value="Genomic_DNA"/>
</dbReference>
<feature type="region of interest" description="Disordered" evidence="1">
    <location>
        <begin position="136"/>
        <end position="159"/>
    </location>
</feature>
<sequence length="217" mass="23798">MELPFGSLRSRKSTPWMNGRLQPIDQFPGNYQLRTKSDPHPSATTPHPFSRPVFGSPQDLPRIPLCTPYTPPCVGHACVSPTPPTPLDRGTLTSVTTGLMQLPLNLSRPGKRICVTTNRGVISCSEVVSRLGLLLPPSPSSPSLRAGPRSQELGSARNYQQPRNNPLYFVIDCYTPYAVFTDIPPCNNTNLSLVHSTPFSPKVDYSTKPTETTIFNP</sequence>
<feature type="region of interest" description="Disordered" evidence="1">
    <location>
        <begin position="1"/>
        <end position="54"/>
    </location>
</feature>
<dbReference type="Proteomes" id="UP001244207">
    <property type="component" value="Unassembled WGS sequence"/>
</dbReference>